<dbReference type="Pfam" id="PF13144">
    <property type="entry name" value="ChapFlgA"/>
    <property type="match status" value="1"/>
</dbReference>
<dbReference type="Proteomes" id="UP000295832">
    <property type="component" value="Unassembled WGS sequence"/>
</dbReference>
<evidence type="ECO:0000256" key="2">
    <source>
        <dbReference type="ARBA" id="ARBA00022729"/>
    </source>
</evidence>
<dbReference type="InterPro" id="IPR017585">
    <property type="entry name" value="SAF_FlgA"/>
</dbReference>
<dbReference type="GO" id="GO:0042597">
    <property type="term" value="C:periplasmic space"/>
    <property type="evidence" value="ECO:0007669"/>
    <property type="project" value="UniProtKB-SubCell"/>
</dbReference>
<feature type="domain" description="SAF" evidence="4">
    <location>
        <begin position="196"/>
        <end position="258"/>
    </location>
</feature>
<evidence type="ECO:0000256" key="1">
    <source>
        <dbReference type="ARBA" id="ARBA00004418"/>
    </source>
</evidence>
<dbReference type="PANTHER" id="PTHR36307">
    <property type="entry name" value="FLAGELLA BASAL BODY P-RING FORMATION PROTEIN FLGA"/>
    <property type="match status" value="1"/>
</dbReference>
<evidence type="ECO:0000256" key="3">
    <source>
        <dbReference type="ARBA" id="ARBA00022764"/>
    </source>
</evidence>
<gene>
    <name evidence="5" type="ORF">C7959_10170</name>
</gene>
<dbReference type="GO" id="GO:0044780">
    <property type="term" value="P:bacterial-type flagellum assembly"/>
    <property type="evidence" value="ECO:0007669"/>
    <property type="project" value="InterPro"/>
</dbReference>
<evidence type="ECO:0000313" key="6">
    <source>
        <dbReference type="Proteomes" id="UP000295832"/>
    </source>
</evidence>
<evidence type="ECO:0000313" key="5">
    <source>
        <dbReference type="EMBL" id="TDX59183.1"/>
    </source>
</evidence>
<dbReference type="InterPro" id="IPR013974">
    <property type="entry name" value="SAF"/>
</dbReference>
<dbReference type="SMART" id="SM00858">
    <property type="entry name" value="SAF"/>
    <property type="match status" value="1"/>
</dbReference>
<sequence length="322" mass="36489">MKNKSVIISLLLLIILITAGALANSFSISIPYKVKVRSMNIKLSEIAYISGEDGFKENVSSISLGQAPLPGYKRVIYREEVIYALKNRGYNLSKVRLDIPYQFTVIADYKRVSINRLIDVGKDYIYSSGSYSKEKLEVEVINPPQKLMVPHGNLKLEVGDFYQGDLIGTITMPIKLIVNDKLYKRIYLQYKVQVLQEVLVAKKNLERGQLISRDDFRIEEILVDTPNSQYISTNTNLDAKIMKIFLGAGRPLLSRMVEFPPLVERWEEVQIIARIGGVEVVTLGKARQSGHLGERIKVQNMHSKKIITAEIIAKNKVKVLIH</sequence>
<dbReference type="PANTHER" id="PTHR36307:SF1">
    <property type="entry name" value="FLAGELLA BASAL BODY P-RING FORMATION PROTEIN FLGA"/>
    <property type="match status" value="1"/>
</dbReference>
<keyword evidence="6" id="KW-1185">Reference proteome</keyword>
<comment type="subcellular location">
    <subcellularLocation>
        <location evidence="1">Periplasm</location>
    </subcellularLocation>
</comment>
<dbReference type="NCBIfam" id="TIGR03170">
    <property type="entry name" value="flgA_cterm"/>
    <property type="match status" value="1"/>
</dbReference>
<keyword evidence="3" id="KW-0574">Periplasm</keyword>
<dbReference type="InterPro" id="IPR039246">
    <property type="entry name" value="Flagellar_FlgA"/>
</dbReference>
<dbReference type="Gene3D" id="2.30.30.760">
    <property type="match status" value="1"/>
</dbReference>
<dbReference type="STRING" id="926561.GCA_000379025_00985"/>
<dbReference type="EMBL" id="SOEG01000001">
    <property type="protein sequence ID" value="TDX59183.1"/>
    <property type="molecule type" value="Genomic_DNA"/>
</dbReference>
<evidence type="ECO:0000259" key="4">
    <source>
        <dbReference type="SMART" id="SM00858"/>
    </source>
</evidence>
<dbReference type="RefSeq" id="WP_134114140.1">
    <property type="nucleotide sequence ID" value="NZ_SOEG01000001.1"/>
</dbReference>
<keyword evidence="5" id="KW-0969">Cilium</keyword>
<keyword evidence="5" id="KW-0966">Cell projection</keyword>
<dbReference type="AlphaFoldDB" id="A0A4R8HQV0"/>
<reference evidence="5 6" key="1">
    <citation type="submission" date="2019-03" db="EMBL/GenBank/DDBJ databases">
        <title>Subsurface microbial communities from deep shales in Ohio and West Virginia, USA.</title>
        <authorList>
            <person name="Wrighton K."/>
        </authorList>
    </citation>
    <scope>NUCLEOTIDE SEQUENCE [LARGE SCALE GENOMIC DNA]</scope>
    <source>
        <strain evidence="5 6">MSL 6dP</strain>
    </source>
</reference>
<keyword evidence="2" id="KW-0732">Signal</keyword>
<organism evidence="5 6">
    <name type="scientific">Orenia marismortui</name>
    <dbReference type="NCBI Taxonomy" id="46469"/>
    <lineage>
        <taxon>Bacteria</taxon>
        <taxon>Bacillati</taxon>
        <taxon>Bacillota</taxon>
        <taxon>Clostridia</taxon>
        <taxon>Halanaerobiales</taxon>
        <taxon>Halobacteroidaceae</taxon>
        <taxon>Orenia</taxon>
    </lineage>
</organism>
<comment type="caution">
    <text evidence="5">The sequence shown here is derived from an EMBL/GenBank/DDBJ whole genome shotgun (WGS) entry which is preliminary data.</text>
</comment>
<accession>A0A4R8HQV0</accession>
<dbReference type="CDD" id="cd11614">
    <property type="entry name" value="SAF_CpaB_FlgA_like"/>
    <property type="match status" value="1"/>
</dbReference>
<dbReference type="Gene3D" id="3.90.1210.10">
    <property type="entry name" value="Antifreeze-like/N-acetylneuraminic acid synthase C-terminal domain"/>
    <property type="match status" value="1"/>
</dbReference>
<name>A0A4R8HQV0_9FIRM</name>
<proteinExistence type="predicted"/>
<protein>
    <submittedName>
        <fullName evidence="5">Flagella basal body P-ring formation protein FlgA</fullName>
    </submittedName>
</protein>
<keyword evidence="5" id="KW-0282">Flagellum</keyword>